<proteinExistence type="predicted"/>
<organism evidence="2 3">
    <name type="scientific">Paracandidimonas soli</name>
    <dbReference type="NCBI Taxonomy" id="1917182"/>
    <lineage>
        <taxon>Bacteria</taxon>
        <taxon>Pseudomonadati</taxon>
        <taxon>Pseudomonadota</taxon>
        <taxon>Betaproteobacteria</taxon>
        <taxon>Burkholderiales</taxon>
        <taxon>Alcaligenaceae</taxon>
        <taxon>Paracandidimonas</taxon>
    </lineage>
</organism>
<reference evidence="2 3" key="1">
    <citation type="submission" date="2019-03" db="EMBL/GenBank/DDBJ databases">
        <title>Genomic Encyclopedia of Type Strains, Phase IV (KMG-IV): sequencing the most valuable type-strain genomes for metagenomic binning, comparative biology and taxonomic classification.</title>
        <authorList>
            <person name="Goeker M."/>
        </authorList>
    </citation>
    <scope>NUCLEOTIDE SEQUENCE [LARGE SCALE GENOMIC DNA]</scope>
    <source>
        <strain evidence="2 3">DSM 100048</strain>
    </source>
</reference>
<feature type="transmembrane region" description="Helical" evidence="1">
    <location>
        <begin position="48"/>
        <end position="67"/>
    </location>
</feature>
<feature type="transmembrane region" description="Helical" evidence="1">
    <location>
        <begin position="9"/>
        <end position="28"/>
    </location>
</feature>
<accession>A0A4R3VF83</accession>
<dbReference type="OrthoDB" id="6197657at2"/>
<name>A0A4R3VF83_9BURK</name>
<keyword evidence="1" id="KW-1133">Transmembrane helix</keyword>
<gene>
    <name evidence="2" type="ORF">EV686_102167</name>
</gene>
<dbReference type="EMBL" id="SMBX01000002">
    <property type="protein sequence ID" value="TCV01455.1"/>
    <property type="molecule type" value="Genomic_DNA"/>
</dbReference>
<comment type="caution">
    <text evidence="2">The sequence shown here is derived from an EMBL/GenBank/DDBJ whole genome shotgun (WGS) entry which is preliminary data.</text>
</comment>
<keyword evidence="1" id="KW-0812">Transmembrane</keyword>
<sequence length="87" mass="9681">MNGRFLMRVLWPSFLMAGVTGAVVFALIDPLDIRFLGHLQTDDRQVVYAGGFFLFWIMAAISSALTLQIGKPSKTDRSPLFGDDEDD</sequence>
<evidence type="ECO:0000313" key="3">
    <source>
        <dbReference type="Proteomes" id="UP000294692"/>
    </source>
</evidence>
<dbReference type="AlphaFoldDB" id="A0A4R3VF83"/>
<dbReference type="RefSeq" id="WP_132473989.1">
    <property type="nucleotide sequence ID" value="NZ_JBEBWM010000032.1"/>
</dbReference>
<keyword evidence="1" id="KW-0472">Membrane</keyword>
<evidence type="ECO:0000313" key="2">
    <source>
        <dbReference type="EMBL" id="TCV01455.1"/>
    </source>
</evidence>
<dbReference type="Proteomes" id="UP000294692">
    <property type="component" value="Unassembled WGS sequence"/>
</dbReference>
<evidence type="ECO:0000256" key="1">
    <source>
        <dbReference type="SAM" id="Phobius"/>
    </source>
</evidence>
<protein>
    <submittedName>
        <fullName evidence="2">Uncharacterized protein</fullName>
    </submittedName>
</protein>
<keyword evidence="3" id="KW-1185">Reference proteome</keyword>